<dbReference type="EMBL" id="BQXS01010841">
    <property type="protein sequence ID" value="GKT34634.1"/>
    <property type="molecule type" value="Genomic_DNA"/>
</dbReference>
<feature type="region of interest" description="Disordered" evidence="1">
    <location>
        <begin position="169"/>
        <end position="208"/>
    </location>
</feature>
<organism evidence="2 3">
    <name type="scientific">Aduncisulcus paluster</name>
    <dbReference type="NCBI Taxonomy" id="2918883"/>
    <lineage>
        <taxon>Eukaryota</taxon>
        <taxon>Metamonada</taxon>
        <taxon>Carpediemonas-like organisms</taxon>
        <taxon>Aduncisulcus</taxon>
    </lineage>
</organism>
<dbReference type="Proteomes" id="UP001057375">
    <property type="component" value="Unassembled WGS sequence"/>
</dbReference>
<accession>A0ABQ5KTB9</accession>
<evidence type="ECO:0000313" key="2">
    <source>
        <dbReference type="EMBL" id="GKT34634.1"/>
    </source>
</evidence>
<feature type="compositionally biased region" description="Basic residues" evidence="1">
    <location>
        <begin position="199"/>
        <end position="208"/>
    </location>
</feature>
<evidence type="ECO:0000313" key="3">
    <source>
        <dbReference type="Proteomes" id="UP001057375"/>
    </source>
</evidence>
<sequence>MKKEKKKEFKFASDEISNLFRDLTSTSGNAKKGRIRNNRERLVELGAKSRKGPKQCISHLAEVHKAQKSKLERLQKQALDDGLYYHKFVDGKKFKVPILTTSMTANKYDKRFIVKHNKDSSRGMTWREEEKMLAGRARGFEGKKRLMDRDEKGTVGVYKDGVLHVNVRRERGVMRRKDREIERRGKQKRSKGMSGPGGKGKKRKSFKK</sequence>
<keyword evidence="3" id="KW-1185">Reference proteome</keyword>
<comment type="caution">
    <text evidence="2">The sequence shown here is derived from an EMBL/GenBank/DDBJ whole genome shotgun (WGS) entry which is preliminary data.</text>
</comment>
<evidence type="ECO:0000256" key="1">
    <source>
        <dbReference type="SAM" id="MobiDB-lite"/>
    </source>
</evidence>
<feature type="compositionally biased region" description="Basic and acidic residues" evidence="1">
    <location>
        <begin position="169"/>
        <end position="184"/>
    </location>
</feature>
<reference evidence="2" key="1">
    <citation type="submission" date="2022-03" db="EMBL/GenBank/DDBJ databases">
        <title>Draft genome sequence of Aduncisulcus paluster, a free-living microaerophilic Fornicata.</title>
        <authorList>
            <person name="Yuyama I."/>
            <person name="Kume K."/>
            <person name="Tamura T."/>
            <person name="Inagaki Y."/>
            <person name="Hashimoto T."/>
        </authorList>
    </citation>
    <scope>NUCLEOTIDE SEQUENCE</scope>
    <source>
        <strain evidence="2">NY0171</strain>
    </source>
</reference>
<name>A0ABQ5KTB9_9EUKA</name>
<protein>
    <submittedName>
        <fullName evidence="2">Uncharacterized protein</fullName>
    </submittedName>
</protein>
<proteinExistence type="predicted"/>
<gene>
    <name evidence="2" type="ORF">ADUPG1_007952</name>
</gene>